<dbReference type="PROSITE" id="PS50943">
    <property type="entry name" value="HTH_CROC1"/>
    <property type="match status" value="1"/>
</dbReference>
<evidence type="ECO:0000313" key="5">
    <source>
        <dbReference type="Proteomes" id="UP000051568"/>
    </source>
</evidence>
<evidence type="ECO:0000313" key="4">
    <source>
        <dbReference type="EMBL" id="KRN66215.1"/>
    </source>
</evidence>
<dbReference type="InterPro" id="IPR010982">
    <property type="entry name" value="Lambda_DNA-bd_dom_sf"/>
</dbReference>
<reference evidence="4 5" key="1">
    <citation type="journal article" date="2015" name="Genome Announc.">
        <title>Expanding the biotechnology potential of lactobacilli through comparative genomics of 213 strains and associated genera.</title>
        <authorList>
            <person name="Sun Z."/>
            <person name="Harris H.M."/>
            <person name="McCann A."/>
            <person name="Guo C."/>
            <person name="Argimon S."/>
            <person name="Zhang W."/>
            <person name="Yang X."/>
            <person name="Jeffery I.B."/>
            <person name="Cooney J.C."/>
            <person name="Kagawa T.F."/>
            <person name="Liu W."/>
            <person name="Song Y."/>
            <person name="Salvetti E."/>
            <person name="Wrobel A."/>
            <person name="Rasinkangas P."/>
            <person name="Parkhill J."/>
            <person name="Rea M.C."/>
            <person name="O'Sullivan O."/>
            <person name="Ritari J."/>
            <person name="Douillard F.P."/>
            <person name="Paul Ross R."/>
            <person name="Yang R."/>
            <person name="Briner A.E."/>
            <person name="Felis G.E."/>
            <person name="de Vos W.M."/>
            <person name="Barrangou R."/>
            <person name="Klaenhammer T.R."/>
            <person name="Caufield P.W."/>
            <person name="Cui Y."/>
            <person name="Zhang H."/>
            <person name="O'Toole P.W."/>
        </authorList>
    </citation>
    <scope>NUCLEOTIDE SEQUENCE [LARGE SCALE GENOMIC DNA]</scope>
    <source>
        <strain evidence="4 5">DSM 17757</strain>
    </source>
</reference>
<dbReference type="PATRIC" id="fig|319652.3.peg.1481"/>
<dbReference type="Gene3D" id="1.10.260.40">
    <property type="entry name" value="lambda repressor-like DNA-binding domains"/>
    <property type="match status" value="1"/>
</dbReference>
<comment type="caution">
    <text evidence="4">The sequence shown here is derived from an EMBL/GenBank/DDBJ whole genome shotgun (WGS) entry which is preliminary data.</text>
</comment>
<name>A0A0R2IW80_9LACO</name>
<dbReference type="SUPFAM" id="SSF47413">
    <property type="entry name" value="lambda repressor-like DNA-binding domains"/>
    <property type="match status" value="1"/>
</dbReference>
<dbReference type="STRING" id="319652.IV80_GL001463"/>
<dbReference type="RefSeq" id="WP_057750885.1">
    <property type="nucleotide sequence ID" value="NZ_BJVH01000005.1"/>
</dbReference>
<gene>
    <name evidence="4" type="ORF">IV80_GL001463</name>
</gene>
<dbReference type="EMBL" id="JQBR01000005">
    <property type="protein sequence ID" value="KRN66215.1"/>
    <property type="molecule type" value="Genomic_DNA"/>
</dbReference>
<sequence length="167" mass="19384">MSLQLKAYREQAHLSQDDVANAIMVSRQAVSRWETNKTYPDIDNLMSLSKLYGISLDELLSESPKIKRKLALDAKQPQKKSTKFINRKTYNANDESFELITITLLSAILPVFGVFIPPYIMFRNNKFNRYFILIYIIAMIVFLVSLFNCYLFLSDIFTHSSTEIHLD</sequence>
<evidence type="ECO:0000259" key="3">
    <source>
        <dbReference type="PROSITE" id="PS50943"/>
    </source>
</evidence>
<dbReference type="CDD" id="cd00093">
    <property type="entry name" value="HTH_XRE"/>
    <property type="match status" value="1"/>
</dbReference>
<keyword evidence="2" id="KW-0812">Transmembrane</keyword>
<organism evidence="4 5">
    <name type="scientific">Pediococcus cellicola</name>
    <dbReference type="NCBI Taxonomy" id="319652"/>
    <lineage>
        <taxon>Bacteria</taxon>
        <taxon>Bacillati</taxon>
        <taxon>Bacillota</taxon>
        <taxon>Bacilli</taxon>
        <taxon>Lactobacillales</taxon>
        <taxon>Lactobacillaceae</taxon>
        <taxon>Pediococcus</taxon>
    </lineage>
</organism>
<accession>A0A0R2IW80</accession>
<dbReference type="OrthoDB" id="9805856at2"/>
<dbReference type="SMART" id="SM00530">
    <property type="entry name" value="HTH_XRE"/>
    <property type="match status" value="1"/>
</dbReference>
<keyword evidence="2" id="KW-0472">Membrane</keyword>
<dbReference type="PANTHER" id="PTHR46558:SF4">
    <property type="entry name" value="DNA-BIDING PHAGE PROTEIN"/>
    <property type="match status" value="1"/>
</dbReference>
<evidence type="ECO:0000256" key="2">
    <source>
        <dbReference type="SAM" id="Phobius"/>
    </source>
</evidence>
<dbReference type="AlphaFoldDB" id="A0A0R2IW80"/>
<keyword evidence="2" id="KW-1133">Transmembrane helix</keyword>
<dbReference type="InterPro" id="IPR001387">
    <property type="entry name" value="Cro/C1-type_HTH"/>
</dbReference>
<dbReference type="GO" id="GO:0003677">
    <property type="term" value="F:DNA binding"/>
    <property type="evidence" value="ECO:0007669"/>
    <property type="project" value="UniProtKB-KW"/>
</dbReference>
<feature type="domain" description="HTH cro/C1-type" evidence="3">
    <location>
        <begin position="5"/>
        <end position="59"/>
    </location>
</feature>
<dbReference type="Pfam" id="PF01381">
    <property type="entry name" value="HTH_3"/>
    <property type="match status" value="1"/>
</dbReference>
<keyword evidence="5" id="KW-1185">Reference proteome</keyword>
<dbReference type="PANTHER" id="PTHR46558">
    <property type="entry name" value="TRACRIPTIONAL REGULATORY PROTEIN-RELATED-RELATED"/>
    <property type="match status" value="1"/>
</dbReference>
<feature type="transmembrane region" description="Helical" evidence="2">
    <location>
        <begin position="97"/>
        <end position="120"/>
    </location>
</feature>
<dbReference type="Proteomes" id="UP000051568">
    <property type="component" value="Unassembled WGS sequence"/>
</dbReference>
<evidence type="ECO:0000256" key="1">
    <source>
        <dbReference type="ARBA" id="ARBA00023125"/>
    </source>
</evidence>
<keyword evidence="1" id="KW-0238">DNA-binding</keyword>
<feature type="transmembrane region" description="Helical" evidence="2">
    <location>
        <begin position="132"/>
        <end position="153"/>
    </location>
</feature>
<protein>
    <recommendedName>
        <fullName evidence="3">HTH cro/C1-type domain-containing protein</fullName>
    </recommendedName>
</protein>
<proteinExistence type="predicted"/>